<dbReference type="PANTHER" id="PTHR16740:SF1">
    <property type="entry name" value="CYTOCHROME B5-RELATED PROTEIN-RELATED"/>
    <property type="match status" value="1"/>
</dbReference>
<evidence type="ECO:0000259" key="7">
    <source>
        <dbReference type="PROSITE" id="PS50255"/>
    </source>
</evidence>
<dbReference type="Pfam" id="PF00173">
    <property type="entry name" value="Cyt-b5"/>
    <property type="match status" value="1"/>
</dbReference>
<evidence type="ECO:0000313" key="9">
    <source>
        <dbReference type="Proteomes" id="UP000494165"/>
    </source>
</evidence>
<evidence type="ECO:0000256" key="5">
    <source>
        <dbReference type="ARBA" id="ARBA00073492"/>
    </source>
</evidence>
<keyword evidence="6" id="KW-1133">Transmembrane helix</keyword>
<comment type="similarity">
    <text evidence="6">Belongs to the cytochrome b5 family.</text>
</comment>
<proteinExistence type="inferred from homology"/>
<feature type="domain" description="Cytochrome b5 heme-binding" evidence="7">
    <location>
        <begin position="50"/>
        <end position="126"/>
    </location>
</feature>
<dbReference type="InterPro" id="IPR053100">
    <property type="entry name" value="Cytochrome_b5-related"/>
</dbReference>
<keyword evidence="6" id="KW-0472">Membrane</keyword>
<comment type="caution">
    <text evidence="6">Lacks conserved residue(s) required for the propagation of feature annotation.</text>
</comment>
<dbReference type="GO" id="GO:0046872">
    <property type="term" value="F:metal ion binding"/>
    <property type="evidence" value="ECO:0007669"/>
    <property type="project" value="UniProtKB-UniRule"/>
</dbReference>
<dbReference type="Pfam" id="PF00487">
    <property type="entry name" value="FA_desaturase"/>
    <property type="match status" value="1"/>
</dbReference>
<dbReference type="AlphaFoldDB" id="A0A8S1BZR8"/>
<dbReference type="InterPro" id="IPR001199">
    <property type="entry name" value="Cyt_B5-like_heme/steroid-bd"/>
</dbReference>
<dbReference type="SUPFAM" id="SSF55856">
    <property type="entry name" value="Cytochrome b5-like heme/steroid binding domain"/>
    <property type="match status" value="1"/>
</dbReference>
<feature type="transmembrane region" description="Helical" evidence="6">
    <location>
        <begin position="190"/>
        <end position="209"/>
    </location>
</feature>
<dbReference type="PROSITE" id="PS50255">
    <property type="entry name" value="CYTOCHROME_B5_2"/>
    <property type="match status" value="1"/>
</dbReference>
<reference evidence="8 9" key="1">
    <citation type="submission" date="2020-04" db="EMBL/GenBank/DDBJ databases">
        <authorList>
            <person name="Alioto T."/>
            <person name="Alioto T."/>
            <person name="Gomez Garrido J."/>
        </authorList>
    </citation>
    <scope>NUCLEOTIDE SEQUENCE [LARGE SCALE GENOMIC DNA]</scope>
</reference>
<gene>
    <name evidence="8" type="ORF">CLODIP_2_CD11328</name>
</gene>
<dbReference type="Proteomes" id="UP000494165">
    <property type="component" value="Unassembled WGS sequence"/>
</dbReference>
<dbReference type="GO" id="GO:0020037">
    <property type="term" value="F:heme binding"/>
    <property type="evidence" value="ECO:0007669"/>
    <property type="project" value="UniProtKB-UniRule"/>
</dbReference>
<evidence type="ECO:0000256" key="2">
    <source>
        <dbReference type="ARBA" id="ARBA00022723"/>
    </source>
</evidence>
<keyword evidence="6" id="KW-0812">Transmembrane</keyword>
<dbReference type="InterPro" id="IPR036400">
    <property type="entry name" value="Cyt_B5-like_heme/steroid_sf"/>
</dbReference>
<dbReference type="EMBL" id="CADEPI010000005">
    <property type="protein sequence ID" value="CAB3361180.1"/>
    <property type="molecule type" value="Genomic_DNA"/>
</dbReference>
<evidence type="ECO:0000256" key="1">
    <source>
        <dbReference type="ARBA" id="ARBA00022617"/>
    </source>
</evidence>
<dbReference type="OrthoDB" id="260519at2759"/>
<organism evidence="8 9">
    <name type="scientific">Cloeon dipterum</name>
    <dbReference type="NCBI Taxonomy" id="197152"/>
    <lineage>
        <taxon>Eukaryota</taxon>
        <taxon>Metazoa</taxon>
        <taxon>Ecdysozoa</taxon>
        <taxon>Arthropoda</taxon>
        <taxon>Hexapoda</taxon>
        <taxon>Insecta</taxon>
        <taxon>Pterygota</taxon>
        <taxon>Palaeoptera</taxon>
        <taxon>Ephemeroptera</taxon>
        <taxon>Pisciforma</taxon>
        <taxon>Baetidae</taxon>
        <taxon>Cloeon</taxon>
    </lineage>
</organism>
<sequence length="471" mass="53318">MCRISITTKVLSSTQTLVTLNKSATGGMAPRGSSFPGLWKYPSNRDIWAKSSLSWLEGRRKDDGAHGLWRIHDHLYDFSTFVDSHPGGADWLQLTKGTDITEAFEVHHLTSLPRAMLDKYKVRPTSERRNSPYTFLPDGFYNTFKTRVLQKFSTSQLKGPSAESKLVTDSLFSAFVVCTLISAYKSSIDFAMLAGVLLAFTVCAAHNFVHMRNEWRRNYVNLSMLSAKHFRIYHTLSHHLYPNSVLDLEVSLLEPWLPWLPRPEKNVLERYVSWLISPIVYTLMFPSEFARRVISHGPDLNDLSALLVPAAMGLVSPASLYLWPVMILTASFVYSLTSINAGHHHPEVVHDGDAARKDRDWGLAQVDCVIDRGDLIGVSVSTDGAISSSGSWWHFVLVLCNFGHHTLHHLMPTVDHFRLRQMYPILEQTLADFGIRYRVDGAIPLVSSQFQQLARNEPNPLPPEEREKKMM</sequence>
<accession>A0A8S1BZR8</accession>
<comment type="caution">
    <text evidence="8">The sequence shown here is derived from an EMBL/GenBank/DDBJ whole genome shotgun (WGS) entry which is preliminary data.</text>
</comment>
<keyword evidence="2 6" id="KW-0479">Metal-binding</keyword>
<dbReference type="SMART" id="SM01117">
    <property type="entry name" value="Cyt-b5"/>
    <property type="match status" value="1"/>
</dbReference>
<evidence type="ECO:0000256" key="3">
    <source>
        <dbReference type="ARBA" id="ARBA00023004"/>
    </source>
</evidence>
<dbReference type="InterPro" id="IPR018506">
    <property type="entry name" value="Cyt_B5_heme-BS"/>
</dbReference>
<evidence type="ECO:0000313" key="8">
    <source>
        <dbReference type="EMBL" id="CAB3361180.1"/>
    </source>
</evidence>
<dbReference type="FunFam" id="3.10.120.10:FF:000020">
    <property type="entry name" value="Cytochrome b5-related protein"/>
    <property type="match status" value="1"/>
</dbReference>
<evidence type="ECO:0000256" key="4">
    <source>
        <dbReference type="ARBA" id="ARBA00055674"/>
    </source>
</evidence>
<protein>
    <recommendedName>
        <fullName evidence="5">Cytochrome b5-related protein</fullName>
    </recommendedName>
</protein>
<feature type="transmembrane region" description="Helical" evidence="6">
    <location>
        <begin position="310"/>
        <end position="334"/>
    </location>
</feature>
<keyword evidence="1 6" id="KW-0349">Heme</keyword>
<feature type="transmembrane region" description="Helical" evidence="6">
    <location>
        <begin position="271"/>
        <end position="290"/>
    </location>
</feature>
<dbReference type="Gene3D" id="3.10.120.10">
    <property type="entry name" value="Cytochrome b5-like heme/steroid binding domain"/>
    <property type="match status" value="1"/>
</dbReference>
<name>A0A8S1BZR8_9INSE</name>
<keyword evidence="3 6" id="KW-0408">Iron</keyword>
<evidence type="ECO:0000256" key="6">
    <source>
        <dbReference type="RuleBase" id="RU362121"/>
    </source>
</evidence>
<comment type="function">
    <text evidence="4">May play a role in muscle cell metabolism.</text>
</comment>
<dbReference type="GO" id="GO:0006629">
    <property type="term" value="P:lipid metabolic process"/>
    <property type="evidence" value="ECO:0007669"/>
    <property type="project" value="InterPro"/>
</dbReference>
<keyword evidence="9" id="KW-1185">Reference proteome</keyword>
<dbReference type="PANTHER" id="PTHR16740">
    <property type="entry name" value="CYTOCHROME B5-RELATED PROTEIN-RELATED"/>
    <property type="match status" value="1"/>
</dbReference>
<dbReference type="InterPro" id="IPR005804">
    <property type="entry name" value="FA_desaturase_dom"/>
</dbReference>
<dbReference type="PROSITE" id="PS00191">
    <property type="entry name" value="CYTOCHROME_B5_1"/>
    <property type="match status" value="1"/>
</dbReference>